<comment type="similarity">
    <text evidence="3 6">Belongs to the glycosyl hydrolase 47 family.</text>
</comment>
<keyword evidence="5" id="KW-1015">Disulfide bond</keyword>
<comment type="cofactor">
    <cofactor evidence="1">
        <name>Ca(2+)</name>
        <dbReference type="ChEBI" id="CHEBI:29108"/>
    </cofactor>
</comment>
<evidence type="ECO:0000256" key="6">
    <source>
        <dbReference type="RuleBase" id="RU361193"/>
    </source>
</evidence>
<accession>A0ABR3DR60</accession>
<organism evidence="7 8">
    <name type="scientific">Neurospora intermedia</name>
    <dbReference type="NCBI Taxonomy" id="5142"/>
    <lineage>
        <taxon>Eukaryota</taxon>
        <taxon>Fungi</taxon>
        <taxon>Dikarya</taxon>
        <taxon>Ascomycota</taxon>
        <taxon>Pezizomycotina</taxon>
        <taxon>Sordariomycetes</taxon>
        <taxon>Sordariomycetidae</taxon>
        <taxon>Sordariales</taxon>
        <taxon>Sordariaceae</taxon>
        <taxon>Neurospora</taxon>
    </lineage>
</organism>
<dbReference type="Gene3D" id="1.50.10.10">
    <property type="match status" value="1"/>
</dbReference>
<comment type="pathway">
    <text evidence="2">Protein modification; protein glycosylation.</text>
</comment>
<evidence type="ECO:0000256" key="4">
    <source>
        <dbReference type="ARBA" id="ARBA00022801"/>
    </source>
</evidence>
<dbReference type="GO" id="GO:0016798">
    <property type="term" value="F:hydrolase activity, acting on glycosyl bonds"/>
    <property type="evidence" value="ECO:0007669"/>
    <property type="project" value="UniProtKB-KW"/>
</dbReference>
<protein>
    <recommendedName>
        <fullName evidence="6">alpha-1,2-Mannosidase</fullName>
        <ecNumber evidence="6">3.2.1.-</ecNumber>
    </recommendedName>
</protein>
<reference evidence="7 8" key="1">
    <citation type="submission" date="2023-09" db="EMBL/GenBank/DDBJ databases">
        <title>Multi-omics analysis of a traditional fermented food reveals byproduct-associated fungal strains for waste-to-food upcycling.</title>
        <authorList>
            <consortium name="Lawrence Berkeley National Laboratory"/>
            <person name="Rekdal V.M."/>
            <person name="Villalobos-Escobedo J.M."/>
            <person name="Rodriguez-Valeron N."/>
            <person name="Garcia M.O."/>
            <person name="Vasquez D.P."/>
            <person name="Damayanti I."/>
            <person name="Sorensen P.M."/>
            <person name="Baidoo E.E."/>
            <person name="De Carvalho A.C."/>
            <person name="Riley R."/>
            <person name="Lipzen A."/>
            <person name="He G."/>
            <person name="Yan M."/>
            <person name="Haridas S."/>
            <person name="Daum C."/>
            <person name="Yoshinaga Y."/>
            <person name="Ng V."/>
            <person name="Grigoriev I.V."/>
            <person name="Munk R."/>
            <person name="Nuraida L."/>
            <person name="Wijaya C.H."/>
            <person name="Morales P.-C."/>
            <person name="Keasling J.D."/>
        </authorList>
    </citation>
    <scope>NUCLEOTIDE SEQUENCE [LARGE SCALE GENOMIC DNA]</scope>
    <source>
        <strain evidence="7 8">FGSC 2613</strain>
    </source>
</reference>
<evidence type="ECO:0000256" key="3">
    <source>
        <dbReference type="ARBA" id="ARBA00007658"/>
    </source>
</evidence>
<dbReference type="PANTHER" id="PTHR11742:SF89">
    <property type="entry name" value="ALPHA-1,2-MANNOSIDASE"/>
    <property type="match status" value="1"/>
</dbReference>
<dbReference type="Proteomes" id="UP001451303">
    <property type="component" value="Unassembled WGS sequence"/>
</dbReference>
<dbReference type="PANTHER" id="PTHR11742">
    <property type="entry name" value="MANNOSYL-OLIGOSACCHARIDE ALPHA-1,2-MANNOSIDASE-RELATED"/>
    <property type="match status" value="1"/>
</dbReference>
<comment type="caution">
    <text evidence="7">The sequence shown here is derived from an EMBL/GenBank/DDBJ whole genome shotgun (WGS) entry which is preliminary data.</text>
</comment>
<dbReference type="InterPro" id="IPR050749">
    <property type="entry name" value="Glycosyl_Hydrolase_47"/>
</dbReference>
<keyword evidence="8" id="KW-1185">Reference proteome</keyword>
<dbReference type="InterPro" id="IPR012341">
    <property type="entry name" value="6hp_glycosidase-like_sf"/>
</dbReference>
<evidence type="ECO:0000256" key="2">
    <source>
        <dbReference type="ARBA" id="ARBA00004922"/>
    </source>
</evidence>
<evidence type="ECO:0000256" key="5">
    <source>
        <dbReference type="ARBA" id="ARBA00023157"/>
    </source>
</evidence>
<proteinExistence type="inferred from homology"/>
<keyword evidence="6 7" id="KW-0326">Glycosidase</keyword>
<evidence type="ECO:0000313" key="8">
    <source>
        <dbReference type="Proteomes" id="UP001451303"/>
    </source>
</evidence>
<evidence type="ECO:0000256" key="1">
    <source>
        <dbReference type="ARBA" id="ARBA00001913"/>
    </source>
</evidence>
<dbReference type="Pfam" id="PF01532">
    <property type="entry name" value="Glyco_hydro_47"/>
    <property type="match status" value="1"/>
</dbReference>
<dbReference type="SUPFAM" id="SSF48225">
    <property type="entry name" value="Seven-hairpin glycosidases"/>
    <property type="match status" value="1"/>
</dbReference>
<evidence type="ECO:0000313" key="7">
    <source>
        <dbReference type="EMBL" id="KAL0474336.1"/>
    </source>
</evidence>
<sequence length="667" mass="74729">MTPLASGRRLQRLLLLVVFFLVFAYLSYPSLSRSQGWQDAEPDEEYIPTSFDWASRPMKYPISESSLVQLPKGPPRELPRIQYAFTTDELGKAHNETQWYRRDAVRKAAQKSWKSYRAFAWRHDELTPQSLTGRDGFGGWGATLVDSLDTLWIMGLREEFEEAVRAVGAIDWNKSSSSHCSLFETNIRYLGGLLSAYDLSGREILFKKAVELGDMLFAGFDTPNHLPANSYDFKKAKNGELSASSRQSLAVLGSMSMEFTRLSQLTGDPKYYSIVEQLKKGLEKTQEQTNLPGLWPKYIDLIEGTRPRSDTLFTLGAQADSTYEYLSKTYLLLGGLDPSYELMHVKAMDAAIKHLLFRPMLPSGDDDTYEAGSPPPPDILFSGNAVSTQRDKSQLQPRVQHLGCFAGGMFALGGKLFDRPDHVQIGEQLARGCAWAYEAFSTGIMPEVSELVPCGEKVEREAEEENDDHLTQCPWNEAEWRQKKKKAAAAAAGAAVMNTRFAASDTTTNSQTTTTLPKPFTKLLDPHYFLRPEAIESLFVLYRITGKKDLLDMAWRMFQSITKATETKFAYSAIEHVHIPNPGQPTTKTDSMESFWMAETLKYFYLIFSPEDGAAAEGAGGGEEEEGVTLDGWVFNTEAHPFRVPRPMGEVKVKVREGGEGEEEKSK</sequence>
<dbReference type="PRINTS" id="PR00747">
    <property type="entry name" value="GLYHDRLASE47"/>
</dbReference>
<dbReference type="InterPro" id="IPR036026">
    <property type="entry name" value="Seven-hairpin_glycosidases"/>
</dbReference>
<dbReference type="EC" id="3.2.1.-" evidence="6"/>
<keyword evidence="4 6" id="KW-0378">Hydrolase</keyword>
<gene>
    <name evidence="7" type="ORF">QR685DRAFT_539873</name>
</gene>
<dbReference type="InterPro" id="IPR001382">
    <property type="entry name" value="Glyco_hydro_47"/>
</dbReference>
<dbReference type="EMBL" id="JAVLET010000001">
    <property type="protein sequence ID" value="KAL0474336.1"/>
    <property type="molecule type" value="Genomic_DNA"/>
</dbReference>
<name>A0ABR3DR60_NEUIN</name>